<evidence type="ECO:0000313" key="3">
    <source>
        <dbReference type="Proteomes" id="UP000578819"/>
    </source>
</evidence>
<dbReference type="Proteomes" id="UP000578819">
    <property type="component" value="Unassembled WGS sequence"/>
</dbReference>
<keyword evidence="3" id="KW-1185">Reference proteome</keyword>
<accession>A0A7W7SU49</accession>
<comment type="caution">
    <text evidence="2">The sequence shown here is derived from an EMBL/GenBank/DDBJ whole genome shotgun (WGS) entry which is preliminary data.</text>
</comment>
<gene>
    <name evidence="2" type="ORF">FHR38_004624</name>
</gene>
<name>A0A7W7SU49_9ACTN</name>
<dbReference type="AlphaFoldDB" id="A0A7W7SU49"/>
<sequence length="87" mass="9468">MSRTSPDRIRELRLLAGLSQRDLAERVNELARQQGLRTTAASADTVVAERVPFTADAISELLTGGRLAPAGAGCVELAWRHREQLLS</sequence>
<dbReference type="GO" id="GO:0003677">
    <property type="term" value="F:DNA binding"/>
    <property type="evidence" value="ECO:0007669"/>
    <property type="project" value="InterPro"/>
</dbReference>
<evidence type="ECO:0000259" key="1">
    <source>
        <dbReference type="PROSITE" id="PS50943"/>
    </source>
</evidence>
<dbReference type="CDD" id="cd00093">
    <property type="entry name" value="HTH_XRE"/>
    <property type="match status" value="1"/>
</dbReference>
<reference evidence="2 3" key="1">
    <citation type="submission" date="2020-08" db="EMBL/GenBank/DDBJ databases">
        <title>Sequencing the genomes of 1000 actinobacteria strains.</title>
        <authorList>
            <person name="Klenk H.-P."/>
        </authorList>
    </citation>
    <scope>NUCLEOTIDE SEQUENCE [LARGE SCALE GENOMIC DNA]</scope>
    <source>
        <strain evidence="2 3">DSM 45886</strain>
    </source>
</reference>
<feature type="domain" description="HTH cro/C1-type" evidence="1">
    <location>
        <begin position="9"/>
        <end position="28"/>
    </location>
</feature>
<dbReference type="EMBL" id="JACHJW010000001">
    <property type="protein sequence ID" value="MBB4960891.1"/>
    <property type="molecule type" value="Genomic_DNA"/>
</dbReference>
<organism evidence="2 3">
    <name type="scientific">Micromonospora polyrhachis</name>
    <dbReference type="NCBI Taxonomy" id="1282883"/>
    <lineage>
        <taxon>Bacteria</taxon>
        <taxon>Bacillati</taxon>
        <taxon>Actinomycetota</taxon>
        <taxon>Actinomycetes</taxon>
        <taxon>Micromonosporales</taxon>
        <taxon>Micromonosporaceae</taxon>
        <taxon>Micromonospora</taxon>
    </lineage>
</organism>
<dbReference type="InterPro" id="IPR001387">
    <property type="entry name" value="Cro/C1-type_HTH"/>
</dbReference>
<proteinExistence type="predicted"/>
<dbReference type="SUPFAM" id="SSF47413">
    <property type="entry name" value="lambda repressor-like DNA-binding domains"/>
    <property type="match status" value="1"/>
</dbReference>
<evidence type="ECO:0000313" key="2">
    <source>
        <dbReference type="EMBL" id="MBB4960891.1"/>
    </source>
</evidence>
<protein>
    <submittedName>
        <fullName evidence="2">Transcriptional regulator with XRE-family HTH domain</fullName>
    </submittedName>
</protein>
<dbReference type="PROSITE" id="PS50943">
    <property type="entry name" value="HTH_CROC1"/>
    <property type="match status" value="1"/>
</dbReference>
<dbReference type="InterPro" id="IPR010982">
    <property type="entry name" value="Lambda_DNA-bd_dom_sf"/>
</dbReference>